<feature type="chain" id="PRO_5045472881" description="SH3b domain-containing protein" evidence="1">
    <location>
        <begin position="27"/>
        <end position="687"/>
    </location>
</feature>
<dbReference type="InterPro" id="IPR052354">
    <property type="entry name" value="Cell_Wall_Dynamics_Protein"/>
</dbReference>
<dbReference type="Gene3D" id="2.30.30.40">
    <property type="entry name" value="SH3 Domains"/>
    <property type="match status" value="7"/>
</dbReference>
<feature type="domain" description="SH3b" evidence="2">
    <location>
        <begin position="334"/>
        <end position="396"/>
    </location>
</feature>
<keyword evidence="1" id="KW-0732">Signal</keyword>
<gene>
    <name evidence="3" type="ORF">GCM10025778_00980</name>
</gene>
<dbReference type="Proteomes" id="UP001501257">
    <property type="component" value="Unassembled WGS sequence"/>
</dbReference>
<dbReference type="InterPro" id="IPR003646">
    <property type="entry name" value="SH3-like_bac-type"/>
</dbReference>
<dbReference type="EMBL" id="BAABLK010000004">
    <property type="protein sequence ID" value="GAA5225568.1"/>
    <property type="molecule type" value="Genomic_DNA"/>
</dbReference>
<name>A0ABP9TIA7_9MICC</name>
<dbReference type="InterPro" id="IPR036028">
    <property type="entry name" value="SH3-like_dom_sf"/>
</dbReference>
<keyword evidence="4" id="KW-1185">Reference proteome</keyword>
<dbReference type="PANTHER" id="PTHR34408:SF1">
    <property type="entry name" value="GLYCOSYL HYDROLASE FAMILY 19 DOMAIN-CONTAINING PROTEIN HI_1415"/>
    <property type="match status" value="1"/>
</dbReference>
<dbReference type="PANTHER" id="PTHR34408">
    <property type="entry name" value="FAMILY PROTEIN, PUTATIVE-RELATED"/>
    <property type="match status" value="1"/>
</dbReference>
<evidence type="ECO:0000256" key="1">
    <source>
        <dbReference type="SAM" id="SignalP"/>
    </source>
</evidence>
<dbReference type="Pfam" id="PF08239">
    <property type="entry name" value="SH3_3"/>
    <property type="match status" value="5"/>
</dbReference>
<accession>A0ABP9TIA7</accession>
<feature type="domain" description="SH3b" evidence="2">
    <location>
        <begin position="485"/>
        <end position="553"/>
    </location>
</feature>
<dbReference type="PROSITE" id="PS51781">
    <property type="entry name" value="SH3B"/>
    <property type="match status" value="2"/>
</dbReference>
<evidence type="ECO:0000313" key="4">
    <source>
        <dbReference type="Proteomes" id="UP001501257"/>
    </source>
</evidence>
<dbReference type="Pfam" id="PF26571">
    <property type="entry name" value="VldE"/>
    <property type="match status" value="1"/>
</dbReference>
<protein>
    <recommendedName>
        <fullName evidence="2">SH3b domain-containing protein</fullName>
    </recommendedName>
</protein>
<comment type="caution">
    <text evidence="3">The sequence shown here is derived from an EMBL/GenBank/DDBJ whole genome shotgun (WGS) entry which is preliminary data.</text>
</comment>
<evidence type="ECO:0000259" key="2">
    <source>
        <dbReference type="PROSITE" id="PS51781"/>
    </source>
</evidence>
<sequence length="687" mass="73147">MKHKNLGVVLSLAVALIGGPATVATAQPIEPVVTAEPAPLLATADPIASVAKAKAKVKVSTAKPKVYHYAQVFTTVKSKASASSVSVLSIQRQSKVEVLGRSGSWSKVVVSGKSGFVPSSALGVKSPATVYRWVKGSQPVYQVAKTSSKKLGTVSNNSRVTWLRTSGAWQAVRTSVGTGWVQSRGLSTVVIKAPAKPKVYHYAQVFTTVKSKASASSVSVLSIQRQSKVEVLGRSGSWSKVVVSGKSGFVPSSALGVKSPATVYRWVKGSQPVYQVAKTSSKKLGTVSNNSRVTWLRTSGAWQAVRTSVGTGWVQSRGLSTVLIKAPPKPPVAFNSPRWTTANVNLRSGPGTKHSALGVVTKGERILLGPTSNGWSNVKTSKGTGWISSSYLTTTDPKPVIKPTGPKPPIVKPTPPQLDSIVFDAPRWPTANLNLRSGPATSHKSIGVVPMGERVLRGESSGGWAHIKTSKGTGWVSEIYLATSAPTAPVVTQHRWATGDVNVRAGNSTVYPVMGLVKAGDRVTYLHSSNGWAKVVTNFGTGWMSELYLSKIETGKLQPDTIAVNAAVKERYGTFVYGYGGIRAGSVGHSSGRATDLMIRDYKSVKGIKNGDDVARLLIANRESLGIYYLIWQDKIWLGPAKGWEEYSKSGKYGSQFANNWNDTTRHMDHIHAETHGNSGTGVPLVK</sequence>
<dbReference type="SUPFAM" id="SSF50044">
    <property type="entry name" value="SH3-domain"/>
    <property type="match status" value="2"/>
</dbReference>
<dbReference type="RefSeq" id="WP_210100557.1">
    <property type="nucleotide sequence ID" value="NZ_BAABLK010000004.1"/>
</dbReference>
<dbReference type="SMART" id="SM00287">
    <property type="entry name" value="SH3b"/>
    <property type="match status" value="7"/>
</dbReference>
<reference evidence="4" key="1">
    <citation type="journal article" date="2019" name="Int. J. Syst. Evol. Microbiol.">
        <title>The Global Catalogue of Microorganisms (GCM) 10K type strain sequencing project: providing services to taxonomists for standard genome sequencing and annotation.</title>
        <authorList>
            <consortium name="The Broad Institute Genomics Platform"/>
            <consortium name="The Broad Institute Genome Sequencing Center for Infectious Disease"/>
            <person name="Wu L."/>
            <person name="Ma J."/>
        </authorList>
    </citation>
    <scope>NUCLEOTIDE SEQUENCE [LARGE SCALE GENOMIC DNA]</scope>
    <source>
        <strain evidence="4">JCM 18952</strain>
    </source>
</reference>
<proteinExistence type="predicted"/>
<dbReference type="InterPro" id="IPR058593">
    <property type="entry name" value="ARB_07466-like_C"/>
</dbReference>
<organism evidence="3 4">
    <name type="scientific">Paeniglutamicibacter antarcticus</name>
    <dbReference type="NCBI Taxonomy" id="494023"/>
    <lineage>
        <taxon>Bacteria</taxon>
        <taxon>Bacillati</taxon>
        <taxon>Actinomycetota</taxon>
        <taxon>Actinomycetes</taxon>
        <taxon>Micrococcales</taxon>
        <taxon>Micrococcaceae</taxon>
        <taxon>Paeniglutamicibacter</taxon>
    </lineage>
</organism>
<evidence type="ECO:0000313" key="3">
    <source>
        <dbReference type="EMBL" id="GAA5225568.1"/>
    </source>
</evidence>
<feature type="signal peptide" evidence="1">
    <location>
        <begin position="1"/>
        <end position="26"/>
    </location>
</feature>